<proteinExistence type="predicted"/>
<sequence>MRILTDLLEDIGSRAAVEALHCRLWLQGVLVDLVSVVQGLNLSTAASDSLELFYLEDTAAVRRSDIFFCALAVLFEVFVHVQEQLLDLLAGECVLLVEARANAEVERLFGLLLLGPLFKARSLASQSEFDHFAHLGHVLLTLGDNALHVAAFSSNEASCHLELALIWDLNIVAASVFSRAIRVPRPGRTQLAAVIRMHTSAGCRLEHYTVCYHGL</sequence>
<protein>
    <submittedName>
        <fullName evidence="1">Uncharacterized protein</fullName>
    </submittedName>
</protein>
<dbReference type="AlphaFoldDB" id="A0A7S3MQK4"/>
<accession>A0A7S3MQK4</accession>
<name>A0A7S3MQK4_9SPIT</name>
<reference evidence="1" key="1">
    <citation type="submission" date="2021-01" db="EMBL/GenBank/DDBJ databases">
        <authorList>
            <person name="Corre E."/>
            <person name="Pelletier E."/>
            <person name="Niang G."/>
            <person name="Scheremetjew M."/>
            <person name="Finn R."/>
            <person name="Kale V."/>
            <person name="Holt S."/>
            <person name="Cochrane G."/>
            <person name="Meng A."/>
            <person name="Brown T."/>
            <person name="Cohen L."/>
        </authorList>
    </citation>
    <scope>NUCLEOTIDE SEQUENCE</scope>
    <source>
        <strain evidence="1">Fehren 1</strain>
    </source>
</reference>
<evidence type="ECO:0000313" key="1">
    <source>
        <dbReference type="EMBL" id="CAE0316599.1"/>
    </source>
</evidence>
<gene>
    <name evidence="1" type="ORF">FEHR0123_LOCUS11576</name>
</gene>
<organism evidence="1">
    <name type="scientific">Favella ehrenbergii</name>
    <dbReference type="NCBI Taxonomy" id="182087"/>
    <lineage>
        <taxon>Eukaryota</taxon>
        <taxon>Sar</taxon>
        <taxon>Alveolata</taxon>
        <taxon>Ciliophora</taxon>
        <taxon>Intramacronucleata</taxon>
        <taxon>Spirotrichea</taxon>
        <taxon>Choreotrichia</taxon>
        <taxon>Tintinnida</taxon>
        <taxon>Xystonellidae</taxon>
        <taxon>Favella</taxon>
    </lineage>
</organism>
<dbReference type="EMBL" id="HBIE01037807">
    <property type="protein sequence ID" value="CAE0316599.1"/>
    <property type="molecule type" value="Transcribed_RNA"/>
</dbReference>